<gene>
    <name evidence="4" type="primary">SPOSA6832_01547</name>
</gene>
<accession>A0A0D6EJ70</accession>
<dbReference type="PANTHER" id="PTHR46115">
    <property type="entry name" value="THIOREDOXIN-LIKE PROTEIN 1"/>
    <property type="match status" value="1"/>
</dbReference>
<dbReference type="InterPro" id="IPR036249">
    <property type="entry name" value="Thioredoxin-like_sf"/>
</dbReference>
<dbReference type="Gene3D" id="3.40.30.10">
    <property type="entry name" value="Glutaredoxin"/>
    <property type="match status" value="1"/>
</dbReference>
<dbReference type="AlphaFoldDB" id="A0A0D6EJ70"/>
<evidence type="ECO:0000313" key="4">
    <source>
        <dbReference type="EMBL" id="CEQ39961.1"/>
    </source>
</evidence>
<name>A0A0D6EJ70_SPOSA</name>
<evidence type="ECO:0000256" key="1">
    <source>
        <dbReference type="ARBA" id="ARBA00023157"/>
    </source>
</evidence>
<dbReference type="CDD" id="cd02947">
    <property type="entry name" value="TRX_family"/>
    <property type="match status" value="1"/>
</dbReference>
<evidence type="ECO:0000313" key="5">
    <source>
        <dbReference type="Proteomes" id="UP000243876"/>
    </source>
</evidence>
<keyword evidence="2" id="KW-0812">Transmembrane</keyword>
<organism evidence="4 5">
    <name type="scientific">Sporidiobolus salmonicolor</name>
    <name type="common">Yeast-like fungus</name>
    <name type="synonym">Sporobolomyces salmonicolor</name>
    <dbReference type="NCBI Taxonomy" id="5005"/>
    <lineage>
        <taxon>Eukaryota</taxon>
        <taxon>Fungi</taxon>
        <taxon>Dikarya</taxon>
        <taxon>Basidiomycota</taxon>
        <taxon>Pucciniomycotina</taxon>
        <taxon>Microbotryomycetes</taxon>
        <taxon>Sporidiobolales</taxon>
        <taxon>Sporidiobolaceae</taxon>
        <taxon>Sporobolomyces</taxon>
    </lineage>
</organism>
<keyword evidence="5" id="KW-1185">Reference proteome</keyword>
<sequence>MSLITHLNALPELNTLLKAKKDRLVVHAIAPTFEKLSSQYRTATFAKVDVDAAQDIARAYGVRAMPTFIFVKNERKVHEVRGANATALEAGIKQFVDEGGATGAAFPGQGHTLGGTPVPTTAPPAESNGFSYGIVFVLALFWLWYTYAKKTEE</sequence>
<keyword evidence="2" id="KW-0472">Membrane</keyword>
<evidence type="ECO:0000256" key="2">
    <source>
        <dbReference type="SAM" id="Phobius"/>
    </source>
</evidence>
<feature type="transmembrane region" description="Helical" evidence="2">
    <location>
        <begin position="129"/>
        <end position="147"/>
    </location>
</feature>
<keyword evidence="2" id="KW-1133">Transmembrane helix</keyword>
<evidence type="ECO:0000259" key="3">
    <source>
        <dbReference type="Pfam" id="PF00085"/>
    </source>
</evidence>
<dbReference type="Pfam" id="PF00085">
    <property type="entry name" value="Thioredoxin"/>
    <property type="match status" value="1"/>
</dbReference>
<dbReference type="EMBL" id="CENE01000004">
    <property type="protein sequence ID" value="CEQ39961.1"/>
    <property type="molecule type" value="Genomic_DNA"/>
</dbReference>
<dbReference type="OrthoDB" id="10263751at2759"/>
<reference evidence="5" key="1">
    <citation type="submission" date="2015-02" db="EMBL/GenBank/DDBJ databases">
        <authorList>
            <person name="Gon?alves P."/>
        </authorList>
    </citation>
    <scope>NUCLEOTIDE SEQUENCE [LARGE SCALE GENOMIC DNA]</scope>
</reference>
<dbReference type="InterPro" id="IPR013766">
    <property type="entry name" value="Thioredoxin_domain"/>
</dbReference>
<dbReference type="SUPFAM" id="SSF52833">
    <property type="entry name" value="Thioredoxin-like"/>
    <property type="match status" value="1"/>
</dbReference>
<keyword evidence="1" id="KW-1015">Disulfide bond</keyword>
<dbReference type="Proteomes" id="UP000243876">
    <property type="component" value="Unassembled WGS sequence"/>
</dbReference>
<protein>
    <submittedName>
        <fullName evidence="4">SPOSA6832_01547-mRNA-1:cds</fullName>
    </submittedName>
</protein>
<feature type="domain" description="Thioredoxin" evidence="3">
    <location>
        <begin position="28"/>
        <end position="93"/>
    </location>
</feature>
<proteinExistence type="predicted"/>